<dbReference type="GO" id="GO:0005886">
    <property type="term" value="C:plasma membrane"/>
    <property type="evidence" value="ECO:0007669"/>
    <property type="project" value="UniProtKB-SubCell"/>
</dbReference>
<dbReference type="Proteomes" id="UP000239590">
    <property type="component" value="Unassembled WGS sequence"/>
</dbReference>
<dbReference type="EMBL" id="PTRA01000001">
    <property type="protein sequence ID" value="PQA58791.1"/>
    <property type="molecule type" value="Genomic_DNA"/>
</dbReference>
<keyword evidence="5 7" id="KW-1133">Transmembrane helix</keyword>
<protein>
    <submittedName>
        <fullName evidence="8">DoxX family protein</fullName>
    </submittedName>
</protein>
<gene>
    <name evidence="8" type="ORF">C5O19_03775</name>
</gene>
<evidence type="ECO:0000256" key="3">
    <source>
        <dbReference type="ARBA" id="ARBA00022475"/>
    </source>
</evidence>
<dbReference type="RefSeq" id="WP_104709967.1">
    <property type="nucleotide sequence ID" value="NZ_PTRA01000001.1"/>
</dbReference>
<accession>A0A2S7IM21</accession>
<dbReference type="OrthoDB" id="9813193at2"/>
<feature type="transmembrane region" description="Helical" evidence="7">
    <location>
        <begin position="46"/>
        <end position="65"/>
    </location>
</feature>
<evidence type="ECO:0000256" key="2">
    <source>
        <dbReference type="ARBA" id="ARBA00006679"/>
    </source>
</evidence>
<evidence type="ECO:0000256" key="1">
    <source>
        <dbReference type="ARBA" id="ARBA00004651"/>
    </source>
</evidence>
<dbReference type="Pfam" id="PF07681">
    <property type="entry name" value="DoxX"/>
    <property type="match status" value="1"/>
</dbReference>
<dbReference type="PANTHER" id="PTHR33452">
    <property type="entry name" value="OXIDOREDUCTASE CATD-RELATED"/>
    <property type="match status" value="1"/>
</dbReference>
<evidence type="ECO:0000256" key="5">
    <source>
        <dbReference type="ARBA" id="ARBA00022989"/>
    </source>
</evidence>
<keyword evidence="6 7" id="KW-0472">Membrane</keyword>
<evidence type="ECO:0000256" key="7">
    <source>
        <dbReference type="SAM" id="Phobius"/>
    </source>
</evidence>
<evidence type="ECO:0000256" key="4">
    <source>
        <dbReference type="ARBA" id="ARBA00022692"/>
    </source>
</evidence>
<feature type="transmembrane region" description="Helical" evidence="7">
    <location>
        <begin position="72"/>
        <end position="97"/>
    </location>
</feature>
<dbReference type="AlphaFoldDB" id="A0A2S7IM21"/>
<evidence type="ECO:0000313" key="9">
    <source>
        <dbReference type="Proteomes" id="UP000239590"/>
    </source>
</evidence>
<keyword evidence="4 7" id="KW-0812">Transmembrane</keyword>
<feature type="transmembrane region" description="Helical" evidence="7">
    <location>
        <begin position="109"/>
        <end position="129"/>
    </location>
</feature>
<evidence type="ECO:0000313" key="8">
    <source>
        <dbReference type="EMBL" id="PQA58791.1"/>
    </source>
</evidence>
<comment type="caution">
    <text evidence="8">The sequence shown here is derived from an EMBL/GenBank/DDBJ whole genome shotgun (WGS) entry which is preliminary data.</text>
</comment>
<dbReference type="PANTHER" id="PTHR33452:SF1">
    <property type="entry name" value="INNER MEMBRANE PROTEIN YPHA-RELATED"/>
    <property type="match status" value="1"/>
</dbReference>
<reference evidence="9" key="1">
    <citation type="submission" date="2018-02" db="EMBL/GenBank/DDBJ databases">
        <title>Genome sequencing of Solimonas sp. HR-BB.</title>
        <authorList>
            <person name="Lee Y."/>
            <person name="Jeon C.O."/>
        </authorList>
    </citation>
    <scope>NUCLEOTIDE SEQUENCE [LARGE SCALE GENOMIC DNA]</scope>
    <source>
        <strain evidence="9">HR-U</strain>
    </source>
</reference>
<organism evidence="8 9">
    <name type="scientific">Siphonobacter curvatus</name>
    <dbReference type="NCBI Taxonomy" id="2094562"/>
    <lineage>
        <taxon>Bacteria</taxon>
        <taxon>Pseudomonadati</taxon>
        <taxon>Bacteroidota</taxon>
        <taxon>Cytophagia</taxon>
        <taxon>Cytophagales</taxon>
        <taxon>Cytophagaceae</taxon>
        <taxon>Siphonobacter</taxon>
    </lineage>
</organism>
<comment type="subcellular location">
    <subcellularLocation>
        <location evidence="1">Cell membrane</location>
        <topology evidence="1">Multi-pass membrane protein</topology>
    </subcellularLocation>
</comment>
<dbReference type="InterPro" id="IPR051907">
    <property type="entry name" value="DoxX-like_oxidoreductase"/>
</dbReference>
<evidence type="ECO:0000256" key="6">
    <source>
        <dbReference type="ARBA" id="ARBA00023136"/>
    </source>
</evidence>
<proteinExistence type="inferred from homology"/>
<keyword evidence="9" id="KW-1185">Reference proteome</keyword>
<name>A0A2S7IM21_9BACT</name>
<dbReference type="InterPro" id="IPR032808">
    <property type="entry name" value="DoxX"/>
</dbReference>
<keyword evidence="3" id="KW-1003">Cell membrane</keyword>
<sequence>MRKLFSISYTLSSINWATLVLRVGTGLLMLPHGYQKLSNYAEKKNEFMSLFGLGSPTSMALAIFAEFFCSILLVLGLFTRVATIPLIITMLVAAFLAHGGEIFGEAELATHYLVAYVTILILGPGDYSLDKVLNKKI</sequence>
<comment type="similarity">
    <text evidence="2">Belongs to the DoxX family.</text>
</comment>